<dbReference type="InterPro" id="IPR000160">
    <property type="entry name" value="GGDEF_dom"/>
</dbReference>
<name>A0A506UKP1_9PROT</name>
<dbReference type="SUPFAM" id="SSF55073">
    <property type="entry name" value="Nucleotide cyclase"/>
    <property type="match status" value="1"/>
</dbReference>
<keyword evidence="1" id="KW-0472">Membrane</keyword>
<evidence type="ECO:0000313" key="5">
    <source>
        <dbReference type="Proteomes" id="UP000315037"/>
    </source>
</evidence>
<dbReference type="PROSITE" id="PS50883">
    <property type="entry name" value="EAL"/>
    <property type="match status" value="1"/>
</dbReference>
<dbReference type="Pfam" id="PF00990">
    <property type="entry name" value="GGDEF"/>
    <property type="match status" value="1"/>
</dbReference>
<accession>A0A506UKP1</accession>
<keyword evidence="1" id="KW-0812">Transmembrane</keyword>
<protein>
    <submittedName>
        <fullName evidence="4">EAL domain-containing protein</fullName>
    </submittedName>
</protein>
<dbReference type="PANTHER" id="PTHR44757:SF2">
    <property type="entry name" value="BIOFILM ARCHITECTURE MAINTENANCE PROTEIN MBAA"/>
    <property type="match status" value="1"/>
</dbReference>
<dbReference type="SUPFAM" id="SSF55785">
    <property type="entry name" value="PYP-like sensor domain (PAS domain)"/>
    <property type="match status" value="1"/>
</dbReference>
<feature type="transmembrane region" description="Helical" evidence="1">
    <location>
        <begin position="211"/>
        <end position="235"/>
    </location>
</feature>
<dbReference type="CDD" id="cd01949">
    <property type="entry name" value="GGDEF"/>
    <property type="match status" value="1"/>
</dbReference>
<evidence type="ECO:0000259" key="3">
    <source>
        <dbReference type="PROSITE" id="PS50887"/>
    </source>
</evidence>
<dbReference type="InterPro" id="IPR035919">
    <property type="entry name" value="EAL_sf"/>
</dbReference>
<feature type="transmembrane region" description="Helical" evidence="1">
    <location>
        <begin position="255"/>
        <end position="281"/>
    </location>
</feature>
<feature type="transmembrane region" description="Helical" evidence="1">
    <location>
        <begin position="177"/>
        <end position="199"/>
    </location>
</feature>
<organism evidence="4 5">
    <name type="scientific">Oecophyllibacter saccharovorans</name>
    <dbReference type="NCBI Taxonomy" id="2558360"/>
    <lineage>
        <taxon>Bacteria</taxon>
        <taxon>Pseudomonadati</taxon>
        <taxon>Pseudomonadota</taxon>
        <taxon>Alphaproteobacteria</taxon>
        <taxon>Acetobacterales</taxon>
        <taxon>Acetobacteraceae</taxon>
        <taxon>Oecophyllibacter</taxon>
    </lineage>
</organism>
<dbReference type="CDD" id="cd01948">
    <property type="entry name" value="EAL"/>
    <property type="match status" value="1"/>
</dbReference>
<comment type="caution">
    <text evidence="4">The sequence shown here is derived from an EMBL/GenBank/DDBJ whole genome shotgun (WGS) entry which is preliminary data.</text>
</comment>
<reference evidence="4 5" key="1">
    <citation type="submission" date="2019-03" db="EMBL/GenBank/DDBJ databases">
        <title>The complete genome sequence of Neokomagataea sp. Jb2 NBRC113641.</title>
        <authorList>
            <person name="Chua K.-O."/>
            <person name="Chan K.-G."/>
            <person name="See-Too W.-S."/>
        </authorList>
    </citation>
    <scope>NUCLEOTIDE SEQUENCE [LARGE SCALE GENOMIC DNA]</scope>
    <source>
        <strain evidence="4 5">Jb2</strain>
    </source>
</reference>
<feature type="domain" description="GGDEF" evidence="3">
    <location>
        <begin position="475"/>
        <end position="609"/>
    </location>
</feature>
<dbReference type="AlphaFoldDB" id="A0A506UKP1"/>
<dbReference type="InterPro" id="IPR052155">
    <property type="entry name" value="Biofilm_reg_signaling"/>
</dbReference>
<dbReference type="InterPro" id="IPR029787">
    <property type="entry name" value="Nucleotide_cyclase"/>
</dbReference>
<dbReference type="EMBL" id="SORZ01000002">
    <property type="protein sequence ID" value="TPW33917.1"/>
    <property type="molecule type" value="Genomic_DNA"/>
</dbReference>
<feature type="transmembrane region" description="Helical" evidence="1">
    <location>
        <begin position="111"/>
        <end position="129"/>
    </location>
</feature>
<dbReference type="Gene3D" id="3.30.450.20">
    <property type="entry name" value="PAS domain"/>
    <property type="match status" value="1"/>
</dbReference>
<dbReference type="Gene3D" id="3.30.70.270">
    <property type="match status" value="1"/>
</dbReference>
<evidence type="ECO:0000256" key="1">
    <source>
        <dbReference type="SAM" id="Phobius"/>
    </source>
</evidence>
<feature type="transmembrane region" description="Helical" evidence="1">
    <location>
        <begin position="80"/>
        <end position="99"/>
    </location>
</feature>
<dbReference type="SMART" id="SM00267">
    <property type="entry name" value="GGDEF"/>
    <property type="match status" value="1"/>
</dbReference>
<feature type="domain" description="EAL" evidence="2">
    <location>
        <begin position="618"/>
        <end position="868"/>
    </location>
</feature>
<sequence length="905" mass="101117">MWEDSEHNMPLTQSLGWFTGHAPSHERGHERPLLPAPPRGAGHRLRLILRQLVRLCRDAYVTHASVMDVQQLEGLSLRMLFPLFLLAQGIALLAIGAPLEYVPVPDAPQGLMRLALFLSLAGGIGIWLVPLPRETLARQAQDGIGEGNAAQDRVQEKPGPVRAWLDRWRVRWPVLRWTMRALAMVVGGLWGWAFVILLARLGVHASTLVTVALLLTDAGIFLISVSCASILYLCLINGPLLWELITLHHQTHKPYYTACTLMVISNLLFVFLASTVLRVLLVGFQANRLFLHQRDRILALLLGGSEEGRRDWLWETDAKGRLQNVSAGLAHMLRASPGSLDGRKFVQVLQHEIRLREKPGQRLSRARRVSVPYSQMASLNHLQDCLERHVFFRNLVICVVVEGKPRYWALSGRPVFHDQVFQGYGGVGTDVTEAHQAQKVALFQARHDVLTGLANRAAFFEDMGAYMVHNAQWSENYALFCLDLDGFKAINDRYGHAAGDEALKIVASRLSGALGEKAQLYRIGGDEFIALVKEAEPDSAAPLAERLLETLASPVVLKDGVPCTLGLSIGIFLGDNSGPQTVEQVLACADLALYESKRIEGSCFSFYKPDMERGLQRDRQLIRDLTTALQEETLDIVYQPYFDLQSQGLLGFEALISWTHPEYGRLPTDEVIKLAEESGLIYEVGLYVLRHAMAFAQTWPETVALSLNVSALQLRTESHREEWVRALLAGGLPLERLQLEVTESIFMDLSPALYAKLDQLRARGVRIVLDDFGKGYSCLAYLNFFPFSKIKLDRLFVSEMLYNPRAAAIVKSTIGLAVDLGLAVTAEGVETVDQYDFLVRLGCTEAQGYYFSRPLAPEAARALMKKAETSDGYPFGTWSHGKPVERSWKSRFLSRKRRRNAKRVA</sequence>
<dbReference type="SUPFAM" id="SSF141868">
    <property type="entry name" value="EAL domain-like"/>
    <property type="match status" value="1"/>
</dbReference>
<dbReference type="Pfam" id="PF00563">
    <property type="entry name" value="EAL"/>
    <property type="match status" value="1"/>
</dbReference>
<evidence type="ECO:0000313" key="4">
    <source>
        <dbReference type="EMBL" id="TPW33917.1"/>
    </source>
</evidence>
<dbReference type="PROSITE" id="PS50887">
    <property type="entry name" value="GGDEF"/>
    <property type="match status" value="1"/>
</dbReference>
<dbReference type="InterPro" id="IPR001633">
    <property type="entry name" value="EAL_dom"/>
</dbReference>
<dbReference type="PANTHER" id="PTHR44757">
    <property type="entry name" value="DIGUANYLATE CYCLASE DGCP"/>
    <property type="match status" value="1"/>
</dbReference>
<evidence type="ECO:0000259" key="2">
    <source>
        <dbReference type="PROSITE" id="PS50883"/>
    </source>
</evidence>
<dbReference type="InterPro" id="IPR043128">
    <property type="entry name" value="Rev_trsase/Diguanyl_cyclase"/>
</dbReference>
<dbReference type="NCBIfam" id="TIGR00254">
    <property type="entry name" value="GGDEF"/>
    <property type="match status" value="1"/>
</dbReference>
<dbReference type="Gene3D" id="3.20.20.450">
    <property type="entry name" value="EAL domain"/>
    <property type="match status" value="1"/>
</dbReference>
<proteinExistence type="predicted"/>
<keyword evidence="1" id="KW-1133">Transmembrane helix</keyword>
<dbReference type="Proteomes" id="UP000315037">
    <property type="component" value="Unassembled WGS sequence"/>
</dbReference>
<dbReference type="SMART" id="SM00052">
    <property type="entry name" value="EAL"/>
    <property type="match status" value="1"/>
</dbReference>
<gene>
    <name evidence="4" type="ORF">E3202_04830</name>
</gene>
<dbReference type="InterPro" id="IPR035965">
    <property type="entry name" value="PAS-like_dom_sf"/>
</dbReference>
<keyword evidence="5" id="KW-1185">Reference proteome</keyword>